<keyword evidence="6" id="KW-1185">Reference proteome</keyword>
<keyword evidence="2" id="KW-0472">Membrane</keyword>
<feature type="transmembrane region" description="Helical" evidence="2">
    <location>
        <begin position="192"/>
        <end position="214"/>
    </location>
</feature>
<dbReference type="PANTHER" id="PTHR22803">
    <property type="entry name" value="MANNOSE, PHOSPHOLIPASE, LECTIN RECEPTOR RELATED"/>
    <property type="match status" value="1"/>
</dbReference>
<keyword evidence="3" id="KW-0732">Signal</keyword>
<evidence type="ECO:0000256" key="3">
    <source>
        <dbReference type="SAM" id="SignalP"/>
    </source>
</evidence>
<feature type="domain" description="C-type lectin" evidence="4">
    <location>
        <begin position="41"/>
        <end position="141"/>
    </location>
</feature>
<feature type="compositionally biased region" description="Low complexity" evidence="1">
    <location>
        <begin position="235"/>
        <end position="244"/>
    </location>
</feature>
<keyword evidence="2" id="KW-1133">Transmembrane helix</keyword>
<evidence type="ECO:0000259" key="4">
    <source>
        <dbReference type="PROSITE" id="PS50041"/>
    </source>
</evidence>
<evidence type="ECO:0000313" key="5">
    <source>
        <dbReference type="EMBL" id="CAI8017247.1"/>
    </source>
</evidence>
<evidence type="ECO:0000256" key="1">
    <source>
        <dbReference type="SAM" id="MobiDB-lite"/>
    </source>
</evidence>
<dbReference type="PROSITE" id="PS50041">
    <property type="entry name" value="C_TYPE_LECTIN_2"/>
    <property type="match status" value="1"/>
</dbReference>
<dbReference type="Pfam" id="PF00059">
    <property type="entry name" value="Lectin_C"/>
    <property type="match status" value="1"/>
</dbReference>
<feature type="region of interest" description="Disordered" evidence="1">
    <location>
        <begin position="232"/>
        <end position="251"/>
    </location>
</feature>
<gene>
    <name evidence="5" type="ORF">GBAR_LOCUS10504</name>
</gene>
<keyword evidence="2" id="KW-0812">Transmembrane</keyword>
<reference evidence="5" key="1">
    <citation type="submission" date="2023-03" db="EMBL/GenBank/DDBJ databases">
        <authorList>
            <person name="Steffen K."/>
            <person name="Cardenas P."/>
        </authorList>
    </citation>
    <scope>NUCLEOTIDE SEQUENCE</scope>
</reference>
<comment type="caution">
    <text evidence="5">The sequence shown here is derived from an EMBL/GenBank/DDBJ whole genome shotgun (WGS) entry which is preliminary data.</text>
</comment>
<dbReference type="Gene3D" id="3.10.100.10">
    <property type="entry name" value="Mannose-Binding Protein A, subunit A"/>
    <property type="match status" value="1"/>
</dbReference>
<dbReference type="Proteomes" id="UP001174909">
    <property type="component" value="Unassembled WGS sequence"/>
</dbReference>
<feature type="signal peptide" evidence="3">
    <location>
        <begin position="1"/>
        <end position="22"/>
    </location>
</feature>
<proteinExistence type="predicted"/>
<evidence type="ECO:0000256" key="2">
    <source>
        <dbReference type="SAM" id="Phobius"/>
    </source>
</evidence>
<name>A0AA35WKM0_GEOBA</name>
<sequence length="251" mass="27217">MAGAVCLLVFCTLLLNTASLTAVRPSAPVVNLTCAGNFTLWELACYSYSGPEVRRSFHQAQRHCSKLRASLASLLSPAEETFVLELTENESSIWIGLTKQGSADRFMWTDGAELSSHAGWREGEPDTAGHLHCAMADRGGWALARGGCASTKLPFVCKKQACPEGLEWGGKDCDVISSPHPPSFSYYCYPPMTTTVLLVLMCAFLSILLVAAYCGMSARDHTPGCHQRHCHNHKLSSSSSLSNSVQDLWLS</sequence>
<accession>A0AA35WKM0</accession>
<dbReference type="InterPro" id="IPR050111">
    <property type="entry name" value="C-type_lectin/snaclec_domain"/>
</dbReference>
<dbReference type="InterPro" id="IPR016186">
    <property type="entry name" value="C-type_lectin-like/link_sf"/>
</dbReference>
<dbReference type="CDD" id="cd00037">
    <property type="entry name" value="CLECT"/>
    <property type="match status" value="1"/>
</dbReference>
<dbReference type="EMBL" id="CASHTH010001609">
    <property type="protein sequence ID" value="CAI8017247.1"/>
    <property type="molecule type" value="Genomic_DNA"/>
</dbReference>
<dbReference type="InterPro" id="IPR001304">
    <property type="entry name" value="C-type_lectin-like"/>
</dbReference>
<feature type="chain" id="PRO_5041337343" evidence="3">
    <location>
        <begin position="23"/>
        <end position="251"/>
    </location>
</feature>
<dbReference type="InterPro" id="IPR016187">
    <property type="entry name" value="CTDL_fold"/>
</dbReference>
<dbReference type="SMART" id="SM00034">
    <property type="entry name" value="CLECT"/>
    <property type="match status" value="1"/>
</dbReference>
<dbReference type="AlphaFoldDB" id="A0AA35WKM0"/>
<protein>
    <submittedName>
        <fullName evidence="5">CD209 antigen-like protein E</fullName>
    </submittedName>
</protein>
<organism evidence="5 6">
    <name type="scientific">Geodia barretti</name>
    <name type="common">Barrett's horny sponge</name>
    <dbReference type="NCBI Taxonomy" id="519541"/>
    <lineage>
        <taxon>Eukaryota</taxon>
        <taxon>Metazoa</taxon>
        <taxon>Porifera</taxon>
        <taxon>Demospongiae</taxon>
        <taxon>Heteroscleromorpha</taxon>
        <taxon>Tetractinellida</taxon>
        <taxon>Astrophorina</taxon>
        <taxon>Geodiidae</taxon>
        <taxon>Geodia</taxon>
    </lineage>
</organism>
<evidence type="ECO:0000313" key="6">
    <source>
        <dbReference type="Proteomes" id="UP001174909"/>
    </source>
</evidence>
<dbReference type="SUPFAM" id="SSF56436">
    <property type="entry name" value="C-type lectin-like"/>
    <property type="match status" value="1"/>
</dbReference>